<name>A0A835LD89_9MAGN</name>
<dbReference type="GO" id="GO:0003680">
    <property type="term" value="F:minor groove of adenine-thymine-rich DNA binding"/>
    <property type="evidence" value="ECO:0007669"/>
    <property type="project" value="UniProtKB-UniRule"/>
</dbReference>
<keyword evidence="5" id="KW-1185">Reference proteome</keyword>
<keyword evidence="1" id="KW-0238">DNA-binding</keyword>
<organism evidence="4 5">
    <name type="scientific">Coptis chinensis</name>
    <dbReference type="NCBI Taxonomy" id="261450"/>
    <lineage>
        <taxon>Eukaryota</taxon>
        <taxon>Viridiplantae</taxon>
        <taxon>Streptophyta</taxon>
        <taxon>Embryophyta</taxon>
        <taxon>Tracheophyta</taxon>
        <taxon>Spermatophyta</taxon>
        <taxon>Magnoliopsida</taxon>
        <taxon>Ranunculales</taxon>
        <taxon>Ranunculaceae</taxon>
        <taxon>Coptidoideae</taxon>
        <taxon>Coptis</taxon>
    </lineage>
</organism>
<feature type="region of interest" description="Disordered" evidence="2">
    <location>
        <begin position="137"/>
        <end position="181"/>
    </location>
</feature>
<keyword evidence="1" id="KW-0804">Transcription</keyword>
<dbReference type="PROSITE" id="PS51742">
    <property type="entry name" value="PPC"/>
    <property type="match status" value="1"/>
</dbReference>
<dbReference type="InterPro" id="IPR039605">
    <property type="entry name" value="AHL"/>
</dbReference>
<comment type="subcellular location">
    <subcellularLocation>
        <location evidence="1">Nucleus</location>
    </subcellularLocation>
</comment>
<keyword evidence="1" id="KW-0539">Nucleus</keyword>
<proteinExistence type="predicted"/>
<dbReference type="EMBL" id="JADFTS010000009">
    <property type="protein sequence ID" value="KAF9587529.1"/>
    <property type="molecule type" value="Genomic_DNA"/>
</dbReference>
<keyword evidence="1" id="KW-0805">Transcription regulation</keyword>
<comment type="domain">
    <text evidence="1">The PPC domain mediates interactions between AHL proteins.</text>
</comment>
<dbReference type="CDD" id="cd11378">
    <property type="entry name" value="DUF296"/>
    <property type="match status" value="1"/>
</dbReference>
<evidence type="ECO:0000259" key="3">
    <source>
        <dbReference type="PROSITE" id="PS51742"/>
    </source>
</evidence>
<dbReference type="Proteomes" id="UP000631114">
    <property type="component" value="Unassembled WGS sequence"/>
</dbReference>
<dbReference type="Gene3D" id="3.30.1330.80">
    <property type="entry name" value="Hypothetical protein, similar to alpha- acetolactate decarboxylase, domain 2"/>
    <property type="match status" value="1"/>
</dbReference>
<sequence length="391" mass="42386">MVLQGEIWNQLGGEFFTETVMVKHSVFILEEAWESKHAFVAVSSYCSLHRQGSTYEMDKVMDRVGLCGCCEGFSSGSRPLEVKMATELSDEEVVLLENIAPNSPPVLLSRSTVEQAEVVPQDQQLPKEAGKLEKVLTSSRDESFEKTKSPTNQHQHSNRVSDGSVKACKPPLSSGKRGRPPTLVQDRMVVLALSAKATQAQFLRTRGRRLGSTKKQYATAASSNTSSHVITIEPGEEVLSKVVEYLHHHCSRKAYIVSGTGAVSIATFFDSTTGGTTTYEGYFHIISLRGSFLLHESGELRKTSGLNITLAGLDDRSFSGCVSGDLIAASPVQVSLSCYSHEEQINTTSHLEPSSSPKTIGLDSKVVGTEIALLLGATIVEQASGTRHHQT</sequence>
<comment type="caution">
    <text evidence="4">The sequence shown here is derived from an EMBL/GenBank/DDBJ whole genome shotgun (WGS) entry which is preliminary data.</text>
</comment>
<evidence type="ECO:0000256" key="2">
    <source>
        <dbReference type="SAM" id="MobiDB-lite"/>
    </source>
</evidence>
<evidence type="ECO:0000313" key="5">
    <source>
        <dbReference type="Proteomes" id="UP000631114"/>
    </source>
</evidence>
<evidence type="ECO:0000313" key="4">
    <source>
        <dbReference type="EMBL" id="KAF9587529.1"/>
    </source>
</evidence>
<comment type="function">
    <text evidence="1">Transcription factor that specifically binds AT-rich DNA sequences related to the nuclear matrix attachment regions (MARs).</text>
</comment>
<accession>A0A835LD89</accession>
<feature type="compositionally biased region" description="Basic and acidic residues" evidence="2">
    <location>
        <begin position="137"/>
        <end position="148"/>
    </location>
</feature>
<feature type="compositionally biased region" description="Polar residues" evidence="2">
    <location>
        <begin position="149"/>
        <end position="161"/>
    </location>
</feature>
<dbReference type="Pfam" id="PF03479">
    <property type="entry name" value="PCC"/>
    <property type="match status" value="1"/>
</dbReference>
<dbReference type="InterPro" id="IPR005175">
    <property type="entry name" value="PPC_dom"/>
</dbReference>
<reference evidence="4 5" key="1">
    <citation type="submission" date="2020-10" db="EMBL/GenBank/DDBJ databases">
        <title>The Coptis chinensis genome and diversification of protoberbering-type alkaloids.</title>
        <authorList>
            <person name="Wang B."/>
            <person name="Shu S."/>
            <person name="Song C."/>
            <person name="Liu Y."/>
        </authorList>
    </citation>
    <scope>NUCLEOTIDE SEQUENCE [LARGE SCALE GENOMIC DNA]</scope>
    <source>
        <strain evidence="4">HL-2020</strain>
        <tissue evidence="4">Leaf</tissue>
    </source>
</reference>
<evidence type="ECO:0000256" key="1">
    <source>
        <dbReference type="RuleBase" id="RU367031"/>
    </source>
</evidence>
<dbReference type="PANTHER" id="PTHR31500:SF57">
    <property type="entry name" value="AT-HOOK MOTIF NUCLEAR-LOCALIZED PROTEIN 10"/>
    <property type="match status" value="1"/>
</dbReference>
<gene>
    <name evidence="4" type="ORF">IFM89_003805</name>
</gene>
<dbReference type="AlphaFoldDB" id="A0A835LD89"/>
<feature type="domain" description="PPC" evidence="3">
    <location>
        <begin position="221"/>
        <end position="368"/>
    </location>
</feature>
<protein>
    <recommendedName>
        <fullName evidence="1">AT-hook motif nuclear-localized protein</fullName>
    </recommendedName>
</protein>
<dbReference type="SUPFAM" id="SSF117856">
    <property type="entry name" value="AF0104/ALDC/Ptd012-like"/>
    <property type="match status" value="1"/>
</dbReference>
<dbReference type="GO" id="GO:0005634">
    <property type="term" value="C:nucleus"/>
    <property type="evidence" value="ECO:0007669"/>
    <property type="project" value="UniProtKB-SubCell"/>
</dbReference>
<dbReference type="PANTHER" id="PTHR31500">
    <property type="entry name" value="AT-HOOK MOTIF NUCLEAR-LOCALIZED PROTEIN 9"/>
    <property type="match status" value="1"/>
</dbReference>